<dbReference type="AlphaFoldDB" id="A0A9N9RZ64"/>
<accession>A0A9N9RZ64</accession>
<gene>
    <name evidence="1" type="ORF">CHIRRI_LOCUS9656</name>
</gene>
<reference evidence="1" key="2">
    <citation type="submission" date="2022-10" db="EMBL/GenBank/DDBJ databases">
        <authorList>
            <consortium name="ENA_rothamsted_submissions"/>
            <consortium name="culmorum"/>
            <person name="King R."/>
        </authorList>
    </citation>
    <scope>NUCLEOTIDE SEQUENCE</scope>
</reference>
<organism evidence="1 2">
    <name type="scientific">Chironomus riparius</name>
    <dbReference type="NCBI Taxonomy" id="315576"/>
    <lineage>
        <taxon>Eukaryota</taxon>
        <taxon>Metazoa</taxon>
        <taxon>Ecdysozoa</taxon>
        <taxon>Arthropoda</taxon>
        <taxon>Hexapoda</taxon>
        <taxon>Insecta</taxon>
        <taxon>Pterygota</taxon>
        <taxon>Neoptera</taxon>
        <taxon>Endopterygota</taxon>
        <taxon>Diptera</taxon>
        <taxon>Nematocera</taxon>
        <taxon>Chironomoidea</taxon>
        <taxon>Chironomidae</taxon>
        <taxon>Chironominae</taxon>
        <taxon>Chironomus</taxon>
    </lineage>
</organism>
<name>A0A9N9RZ64_9DIPT</name>
<sequence length="113" mass="13744">MTSKDPREPYDWCYYWNNQQEYPQAHSKQKCPNRDPYGEHKLEAKLVDFEKFNTPGHYRDYINNPKDQNPSASVHENMRWKCNVIRNCSKPIDIYTNHGRNNYFNFKLHSRNM</sequence>
<dbReference type="Proteomes" id="UP001153620">
    <property type="component" value="Chromosome 3"/>
</dbReference>
<dbReference type="EMBL" id="OU895879">
    <property type="protein sequence ID" value="CAG9806802.1"/>
    <property type="molecule type" value="Genomic_DNA"/>
</dbReference>
<evidence type="ECO:0000313" key="1">
    <source>
        <dbReference type="EMBL" id="CAG9806802.1"/>
    </source>
</evidence>
<proteinExistence type="predicted"/>
<keyword evidence="2" id="KW-1185">Reference proteome</keyword>
<evidence type="ECO:0000313" key="2">
    <source>
        <dbReference type="Proteomes" id="UP001153620"/>
    </source>
</evidence>
<protein>
    <submittedName>
        <fullName evidence="1">Uncharacterized protein</fullName>
    </submittedName>
</protein>
<reference evidence="1" key="1">
    <citation type="submission" date="2022-01" db="EMBL/GenBank/DDBJ databases">
        <authorList>
            <person name="King R."/>
        </authorList>
    </citation>
    <scope>NUCLEOTIDE SEQUENCE</scope>
</reference>